<feature type="region of interest" description="Disordered" evidence="1">
    <location>
        <begin position="21"/>
        <end position="46"/>
    </location>
</feature>
<accession>A0A1N6W8G3</accession>
<evidence type="ECO:0000313" key="3">
    <source>
        <dbReference type="Proteomes" id="UP000186914"/>
    </source>
</evidence>
<feature type="compositionally biased region" description="Acidic residues" evidence="1">
    <location>
        <begin position="25"/>
        <end position="38"/>
    </location>
</feature>
<dbReference type="AlphaFoldDB" id="A0A1N6W8G3"/>
<evidence type="ECO:0000256" key="1">
    <source>
        <dbReference type="SAM" id="MobiDB-lite"/>
    </source>
</evidence>
<name>A0A1N6W8G3_9EURY</name>
<dbReference type="RefSeq" id="WP_175609616.1">
    <property type="nucleotide sequence ID" value="NZ_FTNO01000001.1"/>
</dbReference>
<proteinExistence type="predicted"/>
<evidence type="ECO:0000313" key="2">
    <source>
        <dbReference type="EMBL" id="SIQ86312.1"/>
    </source>
</evidence>
<sequence>MKSKTTRKKRAKAWAYVHFGLFGGPDEETTADSEDEQNSESTDEKS</sequence>
<dbReference type="EMBL" id="FTNO01000001">
    <property type="protein sequence ID" value="SIQ86312.1"/>
    <property type="molecule type" value="Genomic_DNA"/>
</dbReference>
<dbReference type="Proteomes" id="UP000186914">
    <property type="component" value="Unassembled WGS sequence"/>
</dbReference>
<reference evidence="3" key="1">
    <citation type="submission" date="2017-01" db="EMBL/GenBank/DDBJ databases">
        <authorList>
            <person name="Varghese N."/>
            <person name="Submissions S."/>
        </authorList>
    </citation>
    <scope>NUCLEOTIDE SEQUENCE [LARGE SCALE GENOMIC DNA]</scope>
    <source>
        <strain evidence="3">CGMCC 1.7737</strain>
    </source>
</reference>
<gene>
    <name evidence="2" type="ORF">SAMN05421858_0633</name>
</gene>
<organism evidence="2 3">
    <name type="scientific">Haladaptatus litoreus</name>
    <dbReference type="NCBI Taxonomy" id="553468"/>
    <lineage>
        <taxon>Archaea</taxon>
        <taxon>Methanobacteriati</taxon>
        <taxon>Methanobacteriota</taxon>
        <taxon>Stenosarchaea group</taxon>
        <taxon>Halobacteria</taxon>
        <taxon>Halobacteriales</taxon>
        <taxon>Haladaptataceae</taxon>
        <taxon>Haladaptatus</taxon>
    </lineage>
</organism>
<protein>
    <submittedName>
        <fullName evidence="2">Uncharacterized protein</fullName>
    </submittedName>
</protein>
<keyword evidence="3" id="KW-1185">Reference proteome</keyword>